<organism evidence="1 2">
    <name type="scientific">Tenggerimyces flavus</name>
    <dbReference type="NCBI Taxonomy" id="1708749"/>
    <lineage>
        <taxon>Bacteria</taxon>
        <taxon>Bacillati</taxon>
        <taxon>Actinomycetota</taxon>
        <taxon>Actinomycetes</taxon>
        <taxon>Propionibacteriales</taxon>
        <taxon>Nocardioidaceae</taxon>
        <taxon>Tenggerimyces</taxon>
    </lineage>
</organism>
<dbReference type="RefSeq" id="WP_205115659.1">
    <property type="nucleotide sequence ID" value="NZ_JAFBCM010000001.1"/>
</dbReference>
<sequence>MSDQVANVYEVTIDETVTRGGRDYQRVLARTPWFEGPTDLASVFRQALGSRLESGAGTAFVTEKVAIVAAGATVDASTVKVGRIAKVAAKFVRPLGDDVSQNVPTRWQFVANRIGMPRFLFACVAAGVTRPFGVRGTFYKIAGPEARDLDGMHGRYAQTLLPRLAETQALELVTELESQLGTPVAIVDVNDRSGSIRAVSRGGLPAAELLSVLSDNPMGQRYQSTPVGWIRPLS</sequence>
<evidence type="ECO:0000313" key="2">
    <source>
        <dbReference type="Proteomes" id="UP001595699"/>
    </source>
</evidence>
<evidence type="ECO:0000313" key="1">
    <source>
        <dbReference type="EMBL" id="MFC3763581.1"/>
    </source>
</evidence>
<name>A0ABV7YG12_9ACTN</name>
<gene>
    <name evidence="1" type="ORF">ACFOUW_22265</name>
</gene>
<protein>
    <submittedName>
        <fullName evidence="1">Uncharacterized protein</fullName>
    </submittedName>
</protein>
<dbReference type="EMBL" id="JBHRZH010000019">
    <property type="protein sequence ID" value="MFC3763581.1"/>
    <property type="molecule type" value="Genomic_DNA"/>
</dbReference>
<proteinExistence type="predicted"/>
<reference evidence="2" key="1">
    <citation type="journal article" date="2019" name="Int. J. Syst. Evol. Microbiol.">
        <title>The Global Catalogue of Microorganisms (GCM) 10K type strain sequencing project: providing services to taxonomists for standard genome sequencing and annotation.</title>
        <authorList>
            <consortium name="The Broad Institute Genomics Platform"/>
            <consortium name="The Broad Institute Genome Sequencing Center for Infectious Disease"/>
            <person name="Wu L."/>
            <person name="Ma J."/>
        </authorList>
    </citation>
    <scope>NUCLEOTIDE SEQUENCE [LARGE SCALE GENOMIC DNA]</scope>
    <source>
        <strain evidence="2">CGMCC 4.7241</strain>
    </source>
</reference>
<keyword evidence="2" id="KW-1185">Reference proteome</keyword>
<accession>A0ABV7YG12</accession>
<comment type="caution">
    <text evidence="1">The sequence shown here is derived from an EMBL/GenBank/DDBJ whole genome shotgun (WGS) entry which is preliminary data.</text>
</comment>
<dbReference type="Proteomes" id="UP001595699">
    <property type="component" value="Unassembled WGS sequence"/>
</dbReference>
<dbReference type="SUPFAM" id="SSF144010">
    <property type="entry name" value="CofE-like"/>
    <property type="match status" value="1"/>
</dbReference>